<dbReference type="SUPFAM" id="SSF51735">
    <property type="entry name" value="NAD(P)-binding Rossmann-fold domains"/>
    <property type="match status" value="1"/>
</dbReference>
<dbReference type="InterPro" id="IPR006139">
    <property type="entry name" value="D-isomer_2_OHA_DH_cat_dom"/>
</dbReference>
<reference evidence="7 8" key="1">
    <citation type="submission" date="2020-07" db="EMBL/GenBank/DDBJ databases">
        <authorList>
            <person name="Criscuolo A."/>
        </authorList>
    </citation>
    <scope>NUCLEOTIDE SEQUENCE [LARGE SCALE GENOMIC DNA]</scope>
    <source>
        <strain evidence="8">CIP 111030</strain>
    </source>
</reference>
<feature type="domain" description="D-isomer specific 2-hydroxyacid dehydrogenase catalytic" evidence="5">
    <location>
        <begin position="12"/>
        <end position="314"/>
    </location>
</feature>
<comment type="similarity">
    <text evidence="1 4">Belongs to the D-isomer specific 2-hydroxyacid dehydrogenase family.</text>
</comment>
<evidence type="ECO:0000256" key="3">
    <source>
        <dbReference type="ARBA" id="ARBA00023027"/>
    </source>
</evidence>
<dbReference type="PANTHER" id="PTHR43761:SF1">
    <property type="entry name" value="D-ISOMER SPECIFIC 2-HYDROXYACID DEHYDROGENASE CATALYTIC DOMAIN-CONTAINING PROTEIN-RELATED"/>
    <property type="match status" value="1"/>
</dbReference>
<evidence type="ECO:0000256" key="1">
    <source>
        <dbReference type="ARBA" id="ARBA00005854"/>
    </source>
</evidence>
<dbReference type="Gene3D" id="3.40.50.720">
    <property type="entry name" value="NAD(P)-binding Rossmann-like Domain"/>
    <property type="match status" value="2"/>
</dbReference>
<comment type="caution">
    <text evidence="7">The sequence shown here is derived from an EMBL/GenBank/DDBJ whole genome shotgun (WGS) entry which is preliminary data.</text>
</comment>
<evidence type="ECO:0000313" key="8">
    <source>
        <dbReference type="Proteomes" id="UP000521032"/>
    </source>
</evidence>
<dbReference type="Pfam" id="PF02826">
    <property type="entry name" value="2-Hacid_dh_C"/>
    <property type="match status" value="1"/>
</dbReference>
<sequence>MLVKLLEPLNVSDETIETLAKEIKDLGHEFEYYNTKTTDTEELVERSKDADVIMIANNPYPKEAIENNPNLKLINVAFTGVDHVELDDNSDILICNAAGYANTAVAELVIGLVLDLYRQITKGDKDTRRAEDFPGAFQGREIKNKTVGIIGTGKIGVETAALFKAFGAKLLAANTSSVNNKALELGVEYVSMDDLLEQSDIVTLHVPATKDTKHMIGKEELEKMKSSAILINCARGPVVDNDALADALNNEVIAGAGLDVFDMEPPIPRDYKILSAKNTILTPHVGFLTDEAMVLRAETAFKNTVNFLNGNPTNLIKK</sequence>
<dbReference type="PANTHER" id="PTHR43761">
    <property type="entry name" value="D-ISOMER SPECIFIC 2-HYDROXYACID DEHYDROGENASE FAMILY PROTEIN (AFU_ORTHOLOGUE AFUA_1G13630)"/>
    <property type="match status" value="1"/>
</dbReference>
<dbReference type="InterPro" id="IPR029753">
    <property type="entry name" value="D-isomer_DH_CS"/>
</dbReference>
<keyword evidence="8" id="KW-1185">Reference proteome</keyword>
<evidence type="ECO:0000256" key="4">
    <source>
        <dbReference type="RuleBase" id="RU003719"/>
    </source>
</evidence>
<gene>
    <name evidence="7" type="ORF">JEOSCH030_01046</name>
</gene>
<keyword evidence="2 4" id="KW-0560">Oxidoreductase</keyword>
<dbReference type="Pfam" id="PF00389">
    <property type="entry name" value="2-Hacid_dh"/>
    <property type="match status" value="1"/>
</dbReference>
<dbReference type="EMBL" id="CAJEWE010000010">
    <property type="protein sequence ID" value="CAD2076322.1"/>
    <property type="molecule type" value="Genomic_DNA"/>
</dbReference>
<evidence type="ECO:0000313" key="7">
    <source>
        <dbReference type="EMBL" id="CAD2076322.1"/>
    </source>
</evidence>
<evidence type="ECO:0000259" key="6">
    <source>
        <dbReference type="Pfam" id="PF02826"/>
    </source>
</evidence>
<evidence type="ECO:0000259" key="5">
    <source>
        <dbReference type="Pfam" id="PF00389"/>
    </source>
</evidence>
<dbReference type="GO" id="GO:0016616">
    <property type="term" value="F:oxidoreductase activity, acting on the CH-OH group of donors, NAD or NADP as acceptor"/>
    <property type="evidence" value="ECO:0007669"/>
    <property type="project" value="InterPro"/>
</dbReference>
<dbReference type="SUPFAM" id="SSF52283">
    <property type="entry name" value="Formate/glycerate dehydrogenase catalytic domain-like"/>
    <property type="match status" value="1"/>
</dbReference>
<organism evidence="7 8">
    <name type="scientific">Phocicoccus schoeneichii</name>
    <dbReference type="NCBI Taxonomy" id="1812261"/>
    <lineage>
        <taxon>Bacteria</taxon>
        <taxon>Bacillati</taxon>
        <taxon>Bacillota</taxon>
        <taxon>Bacilli</taxon>
        <taxon>Bacillales</taxon>
        <taxon>Salinicoccaceae</taxon>
        <taxon>Phocicoccus</taxon>
    </lineage>
</organism>
<feature type="domain" description="D-isomer specific 2-hydroxyacid dehydrogenase NAD-binding" evidence="6">
    <location>
        <begin position="110"/>
        <end position="286"/>
    </location>
</feature>
<dbReference type="InterPro" id="IPR036291">
    <property type="entry name" value="NAD(P)-bd_dom_sf"/>
</dbReference>
<proteinExistence type="inferred from homology"/>
<keyword evidence="3" id="KW-0520">NAD</keyword>
<name>A0A6V7RER4_9BACL</name>
<dbReference type="PROSITE" id="PS00670">
    <property type="entry name" value="D_2_HYDROXYACID_DH_2"/>
    <property type="match status" value="1"/>
</dbReference>
<dbReference type="FunFam" id="3.40.50.720:FF:000203">
    <property type="entry name" value="D-3-phosphoglycerate dehydrogenase (SerA)"/>
    <property type="match status" value="1"/>
</dbReference>
<accession>A0A6V7RER4</accession>
<dbReference type="PROSITE" id="PS00671">
    <property type="entry name" value="D_2_HYDROXYACID_DH_3"/>
    <property type="match status" value="1"/>
</dbReference>
<dbReference type="InterPro" id="IPR006140">
    <property type="entry name" value="D-isomer_DH_NAD-bd"/>
</dbReference>
<protein>
    <submittedName>
        <fullName evidence="7">2-hydroxyacid dehydrogenase</fullName>
    </submittedName>
</protein>
<dbReference type="Proteomes" id="UP000521032">
    <property type="component" value="Unassembled WGS sequence"/>
</dbReference>
<dbReference type="GO" id="GO:0051287">
    <property type="term" value="F:NAD binding"/>
    <property type="evidence" value="ECO:0007669"/>
    <property type="project" value="InterPro"/>
</dbReference>
<evidence type="ECO:0000256" key="2">
    <source>
        <dbReference type="ARBA" id="ARBA00023002"/>
    </source>
</evidence>
<dbReference type="RefSeq" id="WP_186087221.1">
    <property type="nucleotide sequence ID" value="NZ_BMDB01000001.1"/>
</dbReference>
<dbReference type="AlphaFoldDB" id="A0A6V7RER4"/>
<dbReference type="InterPro" id="IPR050418">
    <property type="entry name" value="D-iso_2-hydroxyacid_DH_PdxB"/>
</dbReference>